<dbReference type="PROSITE" id="PS50893">
    <property type="entry name" value="ABC_TRANSPORTER_2"/>
    <property type="match status" value="1"/>
</dbReference>
<evidence type="ECO:0000256" key="1">
    <source>
        <dbReference type="ARBA" id="ARBA00022741"/>
    </source>
</evidence>
<comment type="caution">
    <text evidence="4">The sequence shown here is derived from an EMBL/GenBank/DDBJ whole genome shotgun (WGS) entry which is preliminary data.</text>
</comment>
<dbReference type="InterPro" id="IPR027417">
    <property type="entry name" value="P-loop_NTPase"/>
</dbReference>
<dbReference type="PANTHER" id="PTHR24220">
    <property type="entry name" value="IMPORT ATP-BINDING PROTEIN"/>
    <property type="match status" value="1"/>
</dbReference>
<dbReference type="PANTHER" id="PTHR24220:SF685">
    <property type="entry name" value="ABC TRANSPORTER RELATED"/>
    <property type="match status" value="1"/>
</dbReference>
<reference evidence="4 5" key="1">
    <citation type="journal article" date="2019" name="Emerg. Microbes Infect.">
        <title>Comprehensive subspecies identification of 175 nontuberculous mycobacteria species based on 7547 genomic profiles.</title>
        <authorList>
            <person name="Matsumoto Y."/>
            <person name="Kinjo T."/>
            <person name="Motooka D."/>
            <person name="Nabeya D."/>
            <person name="Jung N."/>
            <person name="Uechi K."/>
            <person name="Horii T."/>
            <person name="Iida T."/>
            <person name="Fujita J."/>
            <person name="Nakamura S."/>
        </authorList>
    </citation>
    <scope>NUCLEOTIDE SEQUENCE [LARGE SCALE GENOMIC DNA]</scope>
    <source>
        <strain evidence="4 5">JCM 30996</strain>
    </source>
</reference>
<accession>A0A7I9ZJQ6</accession>
<evidence type="ECO:0000259" key="3">
    <source>
        <dbReference type="PROSITE" id="PS50893"/>
    </source>
</evidence>
<dbReference type="InterPro" id="IPR003439">
    <property type="entry name" value="ABC_transporter-like_ATP-bd"/>
</dbReference>
<dbReference type="GO" id="GO:0022857">
    <property type="term" value="F:transmembrane transporter activity"/>
    <property type="evidence" value="ECO:0007669"/>
    <property type="project" value="TreeGrafter"/>
</dbReference>
<organism evidence="4 5">
    <name type="scientific">Mycolicibacterium hippocampi</name>
    <dbReference type="NCBI Taxonomy" id="659824"/>
    <lineage>
        <taxon>Bacteria</taxon>
        <taxon>Bacillati</taxon>
        <taxon>Actinomycetota</taxon>
        <taxon>Actinomycetes</taxon>
        <taxon>Mycobacteriales</taxon>
        <taxon>Mycobacteriaceae</taxon>
        <taxon>Mycolicibacterium</taxon>
    </lineage>
</organism>
<proteinExistence type="predicted"/>
<dbReference type="GO" id="GO:0005524">
    <property type="term" value="F:ATP binding"/>
    <property type="evidence" value="ECO:0007669"/>
    <property type="project" value="UniProtKB-KW"/>
</dbReference>
<dbReference type="EMBL" id="BLLB01000002">
    <property type="protein sequence ID" value="GFH01204.1"/>
    <property type="molecule type" value="Genomic_DNA"/>
</dbReference>
<dbReference type="GO" id="GO:0005886">
    <property type="term" value="C:plasma membrane"/>
    <property type="evidence" value="ECO:0007669"/>
    <property type="project" value="TreeGrafter"/>
</dbReference>
<name>A0A7I9ZJQ6_9MYCO</name>
<dbReference type="AlphaFoldDB" id="A0A7I9ZJQ6"/>
<evidence type="ECO:0000256" key="2">
    <source>
        <dbReference type="ARBA" id="ARBA00022840"/>
    </source>
</evidence>
<dbReference type="Proteomes" id="UP000465304">
    <property type="component" value="Unassembled WGS sequence"/>
</dbReference>
<dbReference type="SMART" id="SM00382">
    <property type="entry name" value="AAA"/>
    <property type="match status" value="1"/>
</dbReference>
<protein>
    <recommendedName>
        <fullName evidence="3">ABC transporter domain-containing protein</fullName>
    </recommendedName>
</protein>
<evidence type="ECO:0000313" key="5">
    <source>
        <dbReference type="Proteomes" id="UP000465304"/>
    </source>
</evidence>
<dbReference type="Gene3D" id="3.40.50.300">
    <property type="entry name" value="P-loop containing nucleotide triphosphate hydrolases"/>
    <property type="match status" value="1"/>
</dbReference>
<evidence type="ECO:0000313" key="4">
    <source>
        <dbReference type="EMBL" id="GFH01204.1"/>
    </source>
</evidence>
<keyword evidence="2" id="KW-0067">ATP-binding</keyword>
<feature type="domain" description="ABC transporter" evidence="3">
    <location>
        <begin position="6"/>
        <end position="206"/>
    </location>
</feature>
<dbReference type="RefSeq" id="WP_163888035.1">
    <property type="nucleotide sequence ID" value="NZ_BLLB01000002.1"/>
</dbReference>
<dbReference type="Pfam" id="PF00005">
    <property type="entry name" value="ABC_tran"/>
    <property type="match status" value="1"/>
</dbReference>
<dbReference type="InterPro" id="IPR003593">
    <property type="entry name" value="AAA+_ATPase"/>
</dbReference>
<gene>
    <name evidence="4" type="ORF">MHIP_16870</name>
</gene>
<keyword evidence="1" id="KW-0547">Nucleotide-binding</keyword>
<keyword evidence="5" id="KW-1185">Reference proteome</keyword>
<sequence length="207" mass="21371">MTVYSLQASGVTVRFGGRTVLNSVDLTAAAGTITGVTGRSGSGKSTLLRVLAGLHIPDAGSVRYGGAAVAPRASIALLAQHPRLVCNPRWTLRQVIAEPALIGGRESEVDAVVGRVGLDPELLDRYPGQVSDGQLQRACLGRVLAQDAATVLCDEPTAMLDPIATASVVTLLREIADQGAVVVLVSHDPALIEALTDNALALPRPLG</sequence>
<dbReference type="GO" id="GO:0016887">
    <property type="term" value="F:ATP hydrolysis activity"/>
    <property type="evidence" value="ECO:0007669"/>
    <property type="project" value="InterPro"/>
</dbReference>
<dbReference type="SUPFAM" id="SSF52540">
    <property type="entry name" value="P-loop containing nucleoside triphosphate hydrolases"/>
    <property type="match status" value="1"/>
</dbReference>
<dbReference type="InterPro" id="IPR015854">
    <property type="entry name" value="ABC_transpr_LolD-like"/>
</dbReference>